<evidence type="ECO:0000313" key="3">
    <source>
        <dbReference type="Proteomes" id="UP000438429"/>
    </source>
</evidence>
<name>A0A6A4T7K3_SCOMX</name>
<evidence type="ECO:0000256" key="1">
    <source>
        <dbReference type="SAM" id="MobiDB-lite"/>
    </source>
</evidence>
<dbReference type="AlphaFoldDB" id="A0A6A4T7K3"/>
<feature type="region of interest" description="Disordered" evidence="1">
    <location>
        <begin position="120"/>
        <end position="157"/>
    </location>
</feature>
<sequence>MPLIVEYPSKSYIALGKNMEQQRRVCDTWVVVVQHQTRKQRFKETRHKSSLVFTRLYRNICYSDMLRKCHVHTCCDLKSNRAASMTFNRPTDEDEEMLHQSFSESELQGNRRHPTRQLFMGDDSLQISQSGERRRHAARKAVTRRVREGEKTGKPASHGHCEMLAAAFRHSTRQSRTGLSCQQRRLLGNIEVVLMISRSISGMPYGERAAQTLYRADKL</sequence>
<dbReference type="EMBL" id="VEVO01000006">
    <property type="protein sequence ID" value="KAF0041145.1"/>
    <property type="molecule type" value="Genomic_DNA"/>
</dbReference>
<evidence type="ECO:0000313" key="2">
    <source>
        <dbReference type="EMBL" id="KAF0041145.1"/>
    </source>
</evidence>
<organism evidence="2 3">
    <name type="scientific">Scophthalmus maximus</name>
    <name type="common">Turbot</name>
    <name type="synonym">Psetta maxima</name>
    <dbReference type="NCBI Taxonomy" id="52904"/>
    <lineage>
        <taxon>Eukaryota</taxon>
        <taxon>Metazoa</taxon>
        <taxon>Chordata</taxon>
        <taxon>Craniata</taxon>
        <taxon>Vertebrata</taxon>
        <taxon>Euteleostomi</taxon>
        <taxon>Actinopterygii</taxon>
        <taxon>Neopterygii</taxon>
        <taxon>Teleostei</taxon>
        <taxon>Neoteleostei</taxon>
        <taxon>Acanthomorphata</taxon>
        <taxon>Carangaria</taxon>
        <taxon>Pleuronectiformes</taxon>
        <taxon>Pleuronectoidei</taxon>
        <taxon>Scophthalmidae</taxon>
        <taxon>Scophthalmus</taxon>
    </lineage>
</organism>
<proteinExistence type="predicted"/>
<comment type="caution">
    <text evidence="2">The sequence shown here is derived from an EMBL/GenBank/DDBJ whole genome shotgun (WGS) entry which is preliminary data.</text>
</comment>
<feature type="compositionally biased region" description="Basic residues" evidence="1">
    <location>
        <begin position="133"/>
        <end position="144"/>
    </location>
</feature>
<reference evidence="2 3" key="1">
    <citation type="submission" date="2019-06" db="EMBL/GenBank/DDBJ databases">
        <title>Draft genomes of female and male turbot (Scophthalmus maximus).</title>
        <authorList>
            <person name="Xu H."/>
            <person name="Xu X.-W."/>
            <person name="Shao C."/>
            <person name="Chen S."/>
        </authorList>
    </citation>
    <scope>NUCLEOTIDE SEQUENCE [LARGE SCALE GENOMIC DNA]</scope>
    <source>
        <strain evidence="2">Ysfricsl-2016a</strain>
        <tissue evidence="2">Blood</tissue>
    </source>
</reference>
<gene>
    <name evidence="2" type="ORF">F2P81_007043</name>
</gene>
<accession>A0A6A4T7K3</accession>
<dbReference type="Proteomes" id="UP000438429">
    <property type="component" value="Unassembled WGS sequence"/>
</dbReference>
<protein>
    <submittedName>
        <fullName evidence="2">Uncharacterized protein</fullName>
    </submittedName>
</protein>